<keyword evidence="4" id="KW-1185">Reference proteome</keyword>
<evidence type="ECO:0000313" key="4">
    <source>
        <dbReference type="Proteomes" id="UP001501447"/>
    </source>
</evidence>
<name>A0ABN3QET9_9ACTN</name>
<keyword evidence="2" id="KW-1133">Transmembrane helix</keyword>
<keyword evidence="2" id="KW-0472">Membrane</keyword>
<dbReference type="Proteomes" id="UP001501447">
    <property type="component" value="Unassembled WGS sequence"/>
</dbReference>
<evidence type="ECO:0000256" key="1">
    <source>
        <dbReference type="SAM" id="MobiDB-lite"/>
    </source>
</evidence>
<dbReference type="EMBL" id="BAAARJ010000014">
    <property type="protein sequence ID" value="GAA2624664.1"/>
    <property type="molecule type" value="Genomic_DNA"/>
</dbReference>
<accession>A0ABN3QET9</accession>
<feature type="compositionally biased region" description="Low complexity" evidence="1">
    <location>
        <begin position="108"/>
        <end position="133"/>
    </location>
</feature>
<feature type="transmembrane region" description="Helical" evidence="2">
    <location>
        <begin position="55"/>
        <end position="76"/>
    </location>
</feature>
<gene>
    <name evidence="3" type="ORF">GCM10009863_44000</name>
</gene>
<feature type="region of interest" description="Disordered" evidence="1">
    <location>
        <begin position="80"/>
        <end position="133"/>
    </location>
</feature>
<sequence length="133" mass="13295">MKPTEESEDARRVRAQLRAAAHAHQPDRARMAARIACAAEEPGGSREGRGPRLPVAGTVGALLVVLGVGGTAALWARIGDGSGGGPGHPPTVRSSAGPAAGGAGGAGARARAVRSPRTALWTGGATPTGRRRR</sequence>
<proteinExistence type="predicted"/>
<evidence type="ECO:0000256" key="2">
    <source>
        <dbReference type="SAM" id="Phobius"/>
    </source>
</evidence>
<reference evidence="3 4" key="1">
    <citation type="journal article" date="2019" name="Int. J. Syst. Evol. Microbiol.">
        <title>The Global Catalogue of Microorganisms (GCM) 10K type strain sequencing project: providing services to taxonomists for standard genome sequencing and annotation.</title>
        <authorList>
            <consortium name="The Broad Institute Genomics Platform"/>
            <consortium name="The Broad Institute Genome Sequencing Center for Infectious Disease"/>
            <person name="Wu L."/>
            <person name="Ma J."/>
        </authorList>
    </citation>
    <scope>NUCLEOTIDE SEQUENCE [LARGE SCALE GENOMIC DNA]</scope>
    <source>
        <strain evidence="3 4">JCM 16373</strain>
    </source>
</reference>
<evidence type="ECO:0000313" key="3">
    <source>
        <dbReference type="EMBL" id="GAA2624664.1"/>
    </source>
</evidence>
<comment type="caution">
    <text evidence="3">The sequence shown here is derived from an EMBL/GenBank/DDBJ whole genome shotgun (WGS) entry which is preliminary data.</text>
</comment>
<protein>
    <submittedName>
        <fullName evidence="3">Uncharacterized protein</fullName>
    </submittedName>
</protein>
<dbReference type="RefSeq" id="WP_344568049.1">
    <property type="nucleotide sequence ID" value="NZ_BAAARJ010000014.1"/>
</dbReference>
<organism evidence="3 4">
    <name type="scientific">Streptomyces axinellae</name>
    <dbReference type="NCBI Taxonomy" id="552788"/>
    <lineage>
        <taxon>Bacteria</taxon>
        <taxon>Bacillati</taxon>
        <taxon>Actinomycetota</taxon>
        <taxon>Actinomycetes</taxon>
        <taxon>Kitasatosporales</taxon>
        <taxon>Streptomycetaceae</taxon>
        <taxon>Streptomyces</taxon>
    </lineage>
</organism>
<keyword evidence="2" id="KW-0812">Transmembrane</keyword>